<dbReference type="Gene3D" id="1.10.1200.270">
    <property type="entry name" value="Methyltransferase, alpha-helical capping domain"/>
    <property type="match status" value="1"/>
</dbReference>
<dbReference type="GO" id="GO:0008168">
    <property type="term" value="F:methyltransferase activity"/>
    <property type="evidence" value="ECO:0007669"/>
    <property type="project" value="UniProtKB-KW"/>
</dbReference>
<reference evidence="7" key="1">
    <citation type="journal article" date="2019" name="Curr. Biol.">
        <title>Genome Sequence of Striga asiatica Provides Insight into the Evolution of Plant Parasitism.</title>
        <authorList>
            <person name="Yoshida S."/>
            <person name="Kim S."/>
            <person name="Wafula E.K."/>
            <person name="Tanskanen J."/>
            <person name="Kim Y.M."/>
            <person name="Honaas L."/>
            <person name="Yang Z."/>
            <person name="Spallek T."/>
            <person name="Conn C.E."/>
            <person name="Ichihashi Y."/>
            <person name="Cheong K."/>
            <person name="Cui S."/>
            <person name="Der J.P."/>
            <person name="Gundlach H."/>
            <person name="Jiao Y."/>
            <person name="Hori C."/>
            <person name="Ishida J.K."/>
            <person name="Kasahara H."/>
            <person name="Kiba T."/>
            <person name="Kim M.S."/>
            <person name="Koo N."/>
            <person name="Laohavisit A."/>
            <person name="Lee Y.H."/>
            <person name="Lumba S."/>
            <person name="McCourt P."/>
            <person name="Mortimer J.C."/>
            <person name="Mutuku J.M."/>
            <person name="Nomura T."/>
            <person name="Sasaki-Sekimoto Y."/>
            <person name="Seto Y."/>
            <person name="Wang Y."/>
            <person name="Wakatake T."/>
            <person name="Sakakibara H."/>
            <person name="Demura T."/>
            <person name="Yamaguchi S."/>
            <person name="Yoneyama K."/>
            <person name="Manabe R.I."/>
            <person name="Nelson D.C."/>
            <person name="Schulman A.H."/>
            <person name="Timko M.P."/>
            <person name="dePamphilis C.W."/>
            <person name="Choi D."/>
            <person name="Shirasu K."/>
        </authorList>
    </citation>
    <scope>NUCLEOTIDE SEQUENCE [LARGE SCALE GENOMIC DNA]</scope>
    <source>
        <strain evidence="7">cv. UVA1</strain>
    </source>
</reference>
<evidence type="ECO:0000256" key="1">
    <source>
        <dbReference type="ARBA" id="ARBA00007967"/>
    </source>
</evidence>
<dbReference type="GO" id="GO:0046872">
    <property type="term" value="F:metal ion binding"/>
    <property type="evidence" value="ECO:0007669"/>
    <property type="project" value="UniProtKB-KW"/>
</dbReference>
<comment type="similarity">
    <text evidence="1">Belongs to the methyltransferase superfamily. Type-7 methyltransferase family.</text>
</comment>
<proteinExistence type="inferred from homology"/>
<protein>
    <submittedName>
        <fullName evidence="6">S-adenosyl-L-methionine-dependentmethyltransferases superfamily protein</fullName>
    </submittedName>
</protein>
<dbReference type="Proteomes" id="UP000325081">
    <property type="component" value="Unassembled WGS sequence"/>
</dbReference>
<dbReference type="Gene3D" id="3.40.50.150">
    <property type="entry name" value="Vaccinia Virus protein VP39"/>
    <property type="match status" value="1"/>
</dbReference>
<name>A0A5A7P367_STRAF</name>
<organism evidence="6 7">
    <name type="scientific">Striga asiatica</name>
    <name type="common">Asiatic witchweed</name>
    <name type="synonym">Buchnera asiatica</name>
    <dbReference type="NCBI Taxonomy" id="4170"/>
    <lineage>
        <taxon>Eukaryota</taxon>
        <taxon>Viridiplantae</taxon>
        <taxon>Streptophyta</taxon>
        <taxon>Embryophyta</taxon>
        <taxon>Tracheophyta</taxon>
        <taxon>Spermatophyta</taxon>
        <taxon>Magnoliopsida</taxon>
        <taxon>eudicotyledons</taxon>
        <taxon>Gunneridae</taxon>
        <taxon>Pentapetalae</taxon>
        <taxon>asterids</taxon>
        <taxon>lamiids</taxon>
        <taxon>Lamiales</taxon>
        <taxon>Orobanchaceae</taxon>
        <taxon>Buchnereae</taxon>
        <taxon>Striga</taxon>
    </lineage>
</organism>
<dbReference type="GO" id="GO:0032259">
    <property type="term" value="P:methylation"/>
    <property type="evidence" value="ECO:0007669"/>
    <property type="project" value="UniProtKB-KW"/>
</dbReference>
<keyword evidence="4" id="KW-0479">Metal-binding</keyword>
<gene>
    <name evidence="6" type="ORF">STAS_02967</name>
</gene>
<dbReference type="InterPro" id="IPR029063">
    <property type="entry name" value="SAM-dependent_MTases_sf"/>
</dbReference>
<keyword evidence="3 6" id="KW-0808">Transferase</keyword>
<dbReference type="Pfam" id="PF03492">
    <property type="entry name" value="Methyltransf_7"/>
    <property type="match status" value="1"/>
</dbReference>
<keyword evidence="7" id="KW-1185">Reference proteome</keyword>
<evidence type="ECO:0000256" key="4">
    <source>
        <dbReference type="ARBA" id="ARBA00022723"/>
    </source>
</evidence>
<comment type="caution">
    <text evidence="6">The sequence shown here is derived from an EMBL/GenBank/DDBJ whole genome shotgun (WGS) entry which is preliminary data.</text>
</comment>
<keyword evidence="5" id="KW-0460">Magnesium</keyword>
<sequence>MESTNGFAMAGGDDAVSYTKNSSHQRCVIEAANSLVKECITQHIQPKSYPDLKTFCITDLGCSTGPNTFTAVGNIITAVKLKYLNTDNRVPEFQVYFNDHAQNDFNTLFKSLPPNMDYYGSGVPGSFYARLFPNGSIHVAHCSYSLHWLSRVPSEIVDRDSTVYNKGRIHYVGAGDEVADAYWRQHAVDILNFLEARAQELVPGGLVVLVNPARPDGVPHSKTVMGFIFMLLGDCLVDLCRKGLIEEEKVDEFNLQLNFASPQELERVINQNGRFTIEKMESLTDKVSTYKIEPAAEHMAQYIAITIRAITTEILKKQFGHEILDQLFALLASKIEQNMEYCKTLSKLDLFVLLKRREDAVISN</sequence>
<evidence type="ECO:0000256" key="3">
    <source>
        <dbReference type="ARBA" id="ARBA00022679"/>
    </source>
</evidence>
<dbReference type="InterPro" id="IPR005299">
    <property type="entry name" value="MeTrfase_7"/>
</dbReference>
<dbReference type="AlphaFoldDB" id="A0A5A7P367"/>
<dbReference type="EMBL" id="BKCP01001669">
    <property type="protein sequence ID" value="GER27275.1"/>
    <property type="molecule type" value="Genomic_DNA"/>
</dbReference>
<dbReference type="SUPFAM" id="SSF53335">
    <property type="entry name" value="S-adenosyl-L-methionine-dependent methyltransferases"/>
    <property type="match status" value="1"/>
</dbReference>
<dbReference type="OrthoDB" id="1523883at2759"/>
<evidence type="ECO:0000313" key="7">
    <source>
        <dbReference type="Proteomes" id="UP000325081"/>
    </source>
</evidence>
<dbReference type="PANTHER" id="PTHR31009">
    <property type="entry name" value="S-ADENOSYL-L-METHIONINE:CARBOXYL METHYLTRANSFERASE FAMILY PROTEIN"/>
    <property type="match status" value="1"/>
</dbReference>
<evidence type="ECO:0000313" key="6">
    <source>
        <dbReference type="EMBL" id="GER27275.1"/>
    </source>
</evidence>
<evidence type="ECO:0000256" key="2">
    <source>
        <dbReference type="ARBA" id="ARBA00022603"/>
    </source>
</evidence>
<evidence type="ECO:0000256" key="5">
    <source>
        <dbReference type="ARBA" id="ARBA00022842"/>
    </source>
</evidence>
<accession>A0A5A7P367</accession>
<dbReference type="InterPro" id="IPR042086">
    <property type="entry name" value="MeTrfase_capping"/>
</dbReference>
<keyword evidence="2 6" id="KW-0489">Methyltransferase</keyword>